<name>A0A177AR61_9BILA</name>
<comment type="caution">
    <text evidence="1">The sequence shown here is derived from an EMBL/GenBank/DDBJ whole genome shotgun (WGS) entry which is preliminary data.</text>
</comment>
<organism evidence="1 2">
    <name type="scientific">Intoshia linei</name>
    <dbReference type="NCBI Taxonomy" id="1819745"/>
    <lineage>
        <taxon>Eukaryota</taxon>
        <taxon>Metazoa</taxon>
        <taxon>Spiralia</taxon>
        <taxon>Lophotrochozoa</taxon>
        <taxon>Mesozoa</taxon>
        <taxon>Orthonectida</taxon>
        <taxon>Rhopaluridae</taxon>
        <taxon>Intoshia</taxon>
    </lineage>
</organism>
<dbReference type="EMBL" id="LWCA01002249">
    <property type="protein sequence ID" value="OAF64002.1"/>
    <property type="molecule type" value="Genomic_DNA"/>
</dbReference>
<gene>
    <name evidence="1" type="ORF">A3Q56_08294</name>
</gene>
<accession>A0A177AR61</accession>
<dbReference type="AlphaFoldDB" id="A0A177AR61"/>
<evidence type="ECO:0000313" key="2">
    <source>
        <dbReference type="Proteomes" id="UP000078046"/>
    </source>
</evidence>
<evidence type="ECO:0000313" key="1">
    <source>
        <dbReference type="EMBL" id="OAF64002.1"/>
    </source>
</evidence>
<sequence>MNDIQHYCSQYNIPYIVILKTTKNDLLKYTLRYTEKDKIVEKSMSSGELIEFMKTKGENIITNELNGIRTKGRKTNEEDLNTKIVASKQNVPISITFTQISSNRTSVCNIKKWKRMIVNQIEKYLPIFNKNIKLCVIAVDLDSEIFYYIFSKLNFFTTNSEFEENCKDIYSSLDTKHQTTVKSILNCIRENHFEE</sequence>
<dbReference type="Proteomes" id="UP000078046">
    <property type="component" value="Unassembled WGS sequence"/>
</dbReference>
<proteinExistence type="predicted"/>
<protein>
    <submittedName>
        <fullName evidence="1">Uncharacterized protein</fullName>
    </submittedName>
</protein>
<reference evidence="1 2" key="1">
    <citation type="submission" date="2016-04" db="EMBL/GenBank/DDBJ databases">
        <title>The genome of Intoshia linei affirms orthonectids as highly simplified spiralians.</title>
        <authorList>
            <person name="Mikhailov K.V."/>
            <person name="Slusarev G.S."/>
            <person name="Nikitin M.A."/>
            <person name="Logacheva M.D."/>
            <person name="Penin A."/>
            <person name="Aleoshin V."/>
            <person name="Panchin Y.V."/>
        </authorList>
    </citation>
    <scope>NUCLEOTIDE SEQUENCE [LARGE SCALE GENOMIC DNA]</scope>
    <source>
        <strain evidence="1">Intl2013</strain>
        <tissue evidence="1">Whole animal</tissue>
    </source>
</reference>
<feature type="non-terminal residue" evidence="1">
    <location>
        <position position="195"/>
    </location>
</feature>
<keyword evidence="2" id="KW-1185">Reference proteome</keyword>